<dbReference type="Pfam" id="PF02036">
    <property type="entry name" value="SCP2"/>
    <property type="match status" value="1"/>
</dbReference>
<evidence type="ECO:0000259" key="2">
    <source>
        <dbReference type="Pfam" id="PF02036"/>
    </source>
</evidence>
<protein>
    <recommendedName>
        <fullName evidence="1">Ubiquinone biosynthesis accessory factor UbiJ</fullName>
    </recommendedName>
</protein>
<organism evidence="3 4">
    <name type="scientific">Geopseudomonas sagittaria</name>
    <dbReference type="NCBI Taxonomy" id="1135990"/>
    <lineage>
        <taxon>Bacteria</taxon>
        <taxon>Pseudomonadati</taxon>
        <taxon>Pseudomonadota</taxon>
        <taxon>Gammaproteobacteria</taxon>
        <taxon>Pseudomonadales</taxon>
        <taxon>Pseudomonadaceae</taxon>
        <taxon>Geopseudomonas</taxon>
    </lineage>
</organism>
<dbReference type="InterPro" id="IPR036527">
    <property type="entry name" value="SCP2_sterol-bd_dom_sf"/>
</dbReference>
<comment type="similarity">
    <text evidence="1">Belongs to the UbiJ family.</text>
</comment>
<dbReference type="HAMAP" id="MF_02215">
    <property type="entry name" value="UbiJ"/>
    <property type="match status" value="1"/>
</dbReference>
<proteinExistence type="inferred from homology"/>
<dbReference type="GO" id="GO:0006744">
    <property type="term" value="P:ubiquinone biosynthetic process"/>
    <property type="evidence" value="ECO:0007669"/>
    <property type="project" value="UniProtKB-UniRule"/>
</dbReference>
<name>A0A1I5SVQ6_9GAMM</name>
<comment type="pathway">
    <text evidence="1">Cofactor biosynthesis; ubiquinone biosynthesis.</text>
</comment>
<keyword evidence="3" id="KW-0830">Ubiquinone</keyword>
<dbReference type="PANTHER" id="PTHR38693:SF1">
    <property type="entry name" value="UBIQUINONE BIOSYNTHESIS ACCESSORY FACTOR UBIJ"/>
    <property type="match status" value="1"/>
</dbReference>
<dbReference type="AlphaFoldDB" id="A0A1I5SVQ6"/>
<dbReference type="InterPro" id="IPR003033">
    <property type="entry name" value="SCP2_sterol-bd_dom"/>
</dbReference>
<reference evidence="4" key="1">
    <citation type="submission" date="2016-10" db="EMBL/GenBank/DDBJ databases">
        <authorList>
            <person name="Varghese N."/>
            <person name="Submissions S."/>
        </authorList>
    </citation>
    <scope>NUCLEOTIDE SEQUENCE [LARGE SCALE GENOMIC DNA]</scope>
    <source>
        <strain evidence="4">JCM 18195</strain>
    </source>
</reference>
<keyword evidence="4" id="KW-1185">Reference proteome</keyword>
<evidence type="ECO:0000313" key="3">
    <source>
        <dbReference type="EMBL" id="SFP74843.1"/>
    </source>
</evidence>
<dbReference type="EMBL" id="FOXM01000005">
    <property type="protein sequence ID" value="SFP74843.1"/>
    <property type="molecule type" value="Genomic_DNA"/>
</dbReference>
<accession>A0A1I5SVQ6</accession>
<dbReference type="GO" id="GO:0005737">
    <property type="term" value="C:cytoplasm"/>
    <property type="evidence" value="ECO:0007669"/>
    <property type="project" value="UniProtKB-SubCell"/>
</dbReference>
<evidence type="ECO:0000313" key="4">
    <source>
        <dbReference type="Proteomes" id="UP000243084"/>
    </source>
</evidence>
<dbReference type="UniPathway" id="UPA00232"/>
<comment type="subcellular location">
    <subcellularLocation>
        <location evidence="1">Cytoplasm</location>
    </subcellularLocation>
</comment>
<feature type="domain" description="SCP2" evidence="2">
    <location>
        <begin position="18"/>
        <end position="116"/>
    </location>
</feature>
<keyword evidence="1" id="KW-0831">Ubiquinone biosynthesis</keyword>
<dbReference type="PANTHER" id="PTHR38693">
    <property type="entry name" value="UBIQUINONE BIOSYNTHESIS PROTEIN UBIJ"/>
    <property type="match status" value="1"/>
</dbReference>
<comment type="function">
    <text evidence="1">Required for ubiquinone (coenzyme Q) biosynthesis. Binds hydrophobic ubiquinone biosynthetic intermediates via its SCP2 domain and is essential for the stability of the Ubi complex. May constitute a docking platform where Ubi enzymes assemble and access their SCP2-bound polyprenyl substrates.</text>
</comment>
<sequence>MVPSLLLGAALAAVEAGLNRVLALDATAGPRLAALQGRVIAVDCTAPALRLYLLPGADGLRLAGHWEAAADCTLRAPAGRLLQLATRRDKTAVLHAADVELDGHSACLLDLAAILQDLELDWEGALADWLGPLGAVAAARPLRDARQWSAGSLANLRLNLTDWLAEEARPLLGRREAEARFAELDHLKLALDRLEARSERLARRLTETD</sequence>
<dbReference type="Proteomes" id="UP000243084">
    <property type="component" value="Unassembled WGS sequence"/>
</dbReference>
<evidence type="ECO:0000256" key="1">
    <source>
        <dbReference type="HAMAP-Rule" id="MF_02215"/>
    </source>
</evidence>
<dbReference type="SUPFAM" id="SSF55718">
    <property type="entry name" value="SCP-like"/>
    <property type="match status" value="1"/>
</dbReference>
<gene>
    <name evidence="1" type="primary">ubiJ</name>
    <name evidence="3" type="ORF">SAMN05216229_105136</name>
</gene>
<dbReference type="InterPro" id="IPR038989">
    <property type="entry name" value="UbiJ"/>
</dbReference>
<keyword evidence="1" id="KW-0963">Cytoplasm</keyword>